<dbReference type="InterPro" id="IPR014790">
    <property type="entry name" value="MutL_C"/>
</dbReference>
<keyword evidence="7" id="KW-1185">Reference proteome</keyword>
<dbReference type="InterPro" id="IPR042121">
    <property type="entry name" value="MutL_C_regsub"/>
</dbReference>
<evidence type="ECO:0000259" key="4">
    <source>
        <dbReference type="SMART" id="SM00853"/>
    </source>
</evidence>
<dbReference type="GO" id="GO:0005524">
    <property type="term" value="F:ATP binding"/>
    <property type="evidence" value="ECO:0007669"/>
    <property type="project" value="InterPro"/>
</dbReference>
<dbReference type="SMART" id="SM00853">
    <property type="entry name" value="MutL_C"/>
    <property type="match status" value="1"/>
</dbReference>
<dbReference type="Gene3D" id="3.30.1540.20">
    <property type="entry name" value="MutL, C-terminal domain, dimerisation subdomain"/>
    <property type="match status" value="1"/>
</dbReference>
<dbReference type="Gene3D" id="3.30.1370.100">
    <property type="entry name" value="MutL, C-terminal domain, regulatory subdomain"/>
    <property type="match status" value="1"/>
</dbReference>
<dbReference type="InterPro" id="IPR037198">
    <property type="entry name" value="MutL_C_sf"/>
</dbReference>
<feature type="domain" description="MutL C-terminal dimerisation" evidence="4">
    <location>
        <begin position="900"/>
        <end position="1078"/>
    </location>
</feature>
<gene>
    <name evidence="6" type="ORF">TIFTF001_002131</name>
</gene>
<dbReference type="EMBL" id="BTGU01000002">
    <property type="protein sequence ID" value="GMN28680.1"/>
    <property type="molecule type" value="Genomic_DNA"/>
</dbReference>
<reference evidence="6" key="1">
    <citation type="submission" date="2023-07" db="EMBL/GenBank/DDBJ databases">
        <title>draft genome sequence of fig (Ficus carica).</title>
        <authorList>
            <person name="Takahashi T."/>
            <person name="Nishimura K."/>
        </authorList>
    </citation>
    <scope>NUCLEOTIDE SEQUENCE</scope>
</reference>
<dbReference type="GO" id="GO:0030983">
    <property type="term" value="F:mismatched DNA binding"/>
    <property type="evidence" value="ECO:0007669"/>
    <property type="project" value="InterPro"/>
</dbReference>
<dbReference type="FunFam" id="3.30.1370.100:FF:000007">
    <property type="entry name" value="MUTL protein homolog 3"/>
    <property type="match status" value="1"/>
</dbReference>
<dbReference type="Pfam" id="PF01119">
    <property type="entry name" value="DNA_mis_repair"/>
    <property type="match status" value="1"/>
</dbReference>
<comment type="caution">
    <text evidence="6">The sequence shown here is derived from an EMBL/GenBank/DDBJ whole genome shotgun (WGS) entry which is preliminary data.</text>
</comment>
<evidence type="ECO:0000313" key="7">
    <source>
        <dbReference type="Proteomes" id="UP001187192"/>
    </source>
</evidence>
<dbReference type="InterPro" id="IPR014721">
    <property type="entry name" value="Ribsml_uS5_D2-typ_fold_subgr"/>
</dbReference>
<dbReference type="AlphaFoldDB" id="A0AA87ZBY4"/>
<dbReference type="InterPro" id="IPR020568">
    <property type="entry name" value="Ribosomal_Su5_D2-typ_SF"/>
</dbReference>
<protein>
    <recommendedName>
        <fullName evidence="8">DNA mismatch repair protein MLH3</fullName>
    </recommendedName>
</protein>
<evidence type="ECO:0000259" key="5">
    <source>
        <dbReference type="SMART" id="SM01340"/>
    </source>
</evidence>
<evidence type="ECO:0008006" key="8">
    <source>
        <dbReference type="Google" id="ProtNLM"/>
    </source>
</evidence>
<feature type="compositionally biased region" description="Basic and acidic residues" evidence="3">
    <location>
        <begin position="767"/>
        <end position="782"/>
    </location>
</feature>
<dbReference type="SMART" id="SM01340">
    <property type="entry name" value="DNA_mis_repair"/>
    <property type="match status" value="1"/>
</dbReference>
<dbReference type="SUPFAM" id="SSF118116">
    <property type="entry name" value="DNA mismatch repair protein MutL"/>
    <property type="match status" value="1"/>
</dbReference>
<dbReference type="Gene3D" id="3.30.230.10">
    <property type="match status" value="1"/>
</dbReference>
<proteinExistence type="inferred from homology"/>
<dbReference type="GO" id="GO:0016887">
    <property type="term" value="F:ATP hydrolysis activity"/>
    <property type="evidence" value="ECO:0007669"/>
    <property type="project" value="InterPro"/>
</dbReference>
<dbReference type="SUPFAM" id="SSF54211">
    <property type="entry name" value="Ribosomal protein S5 domain 2-like"/>
    <property type="match status" value="1"/>
</dbReference>
<name>A0AA87ZBY4_FICCA</name>
<evidence type="ECO:0000313" key="6">
    <source>
        <dbReference type="EMBL" id="GMN28680.1"/>
    </source>
</evidence>
<feature type="domain" description="DNA mismatch repair protein S5" evidence="5">
    <location>
        <begin position="169"/>
        <end position="304"/>
    </location>
</feature>
<dbReference type="InterPro" id="IPR036890">
    <property type="entry name" value="HATPase_C_sf"/>
</dbReference>
<comment type="similarity">
    <text evidence="1">Belongs to the DNA mismatch repair MutL/HexB family.</text>
</comment>
<dbReference type="SUPFAM" id="SSF55874">
    <property type="entry name" value="ATPase domain of HSP90 chaperone/DNA topoisomerase II/histidine kinase"/>
    <property type="match status" value="1"/>
</dbReference>
<evidence type="ECO:0000256" key="1">
    <source>
        <dbReference type="ARBA" id="ARBA00006082"/>
    </source>
</evidence>
<evidence type="ECO:0000256" key="2">
    <source>
        <dbReference type="ARBA" id="ARBA00022763"/>
    </source>
</evidence>
<sequence length="1155" mass="130438">MRSIKSLPEAVRSSVRSGIILFDITRVVEELVFNSLDSGASKDANNGSFGSRGEALASISDVSLLEIVTKACGRPNGYRKVMKGSKCLYLGICDDRKEMGTTVVVRDLFYNQPVRRKYIQSSPKKVLQSVKKCVLRIALVHSKVSFKVVDTESEDVLLCTHHSSTMSLITSCFGIEVSSSLYELNISDGKIKLSGYISGPCDNLTIKAFQYVYINSRFVCKGPIHKLVNQLAARFECCDQVKAVNGTQNRKRSRPQSYPAFILNISCPRCFYDLAFEPSKTHVEFKDWVPVLALLNKAIQQLWKENISYESVRFAADMMRKDQMSHGDEIHASAEDLGDEISPWNSTMEKTKCTIQNRQSSPGLISSHMNILSKEDTYSSYRKHDITPVCRPFNYFEEEENEIDFTFHTENSVQPWESSLAKCSPQVSKNCEEEINISCNDFPSVKDHFFVNEVSTGKIRSVDVDNSNFSSWWGNDSFEGSLNVRSGSAGIAITSDCEDSSDDVEMVRDSMKPLLKSCSLRRRLPRESSLFTDSGHDIRSAGFKMKKMLTEHCDEVNISEIDSNNQSFDILSRTLWQDQESSFQHFPRVARKYDWSAEFDSLPEKSITFYEESVDGIRNDVFSSYSVAKVDTTGSDNLDLSSKWCFLGSDSFSWGTLWDVEDYTDTDLRKGSCTFVNTSRHKHFTDDEEKDCRYSYDVLGKRSSQENCPTSCSNSRLDDVVSGRFLRSHKFKNKFSPECMDISTDERDWLSFDSPVKSHKSIAMHKSQRDTCNGKETPEHLKSTSAGDSSLHSRLDLKNVQDLKEDNHKMEKDETFEKSSRFDIQDAALQKESISKELQDSPDCWTKWQNCCPQIANNKKLHAIQDQSNILDISSGLLHLAGDLLVPESINKNCLEDAIVLQQVDKKFIPIVAGKTLAVVDQYMHNMYSNFDFSSGPCYQHAADERIRLEELRQKVLSGEGRTIFFLEAEQELTLPEIGHQLLHSYAEEIRDWGWMCNIHAQDSRFFKRSLNLLHKQPAVVTLVAVPCILGVNLSDVDLMEFLQQLADTDGSSTIPPSVLRILNSKACRGAIMFGDSLLPSECSLLIAELKQTALCFQCAHGRPTTAPLVNLEALHKQIAKIALLNDEVNGLWHGLHRHELTVERAAQRLNSATS</sequence>
<dbReference type="Proteomes" id="UP001187192">
    <property type="component" value="Unassembled WGS sequence"/>
</dbReference>
<keyword evidence="2" id="KW-0227">DNA damage</keyword>
<dbReference type="InterPro" id="IPR038973">
    <property type="entry name" value="MutL/Mlh/Pms-like"/>
</dbReference>
<organism evidence="6 7">
    <name type="scientific">Ficus carica</name>
    <name type="common">Common fig</name>
    <dbReference type="NCBI Taxonomy" id="3494"/>
    <lineage>
        <taxon>Eukaryota</taxon>
        <taxon>Viridiplantae</taxon>
        <taxon>Streptophyta</taxon>
        <taxon>Embryophyta</taxon>
        <taxon>Tracheophyta</taxon>
        <taxon>Spermatophyta</taxon>
        <taxon>Magnoliopsida</taxon>
        <taxon>eudicotyledons</taxon>
        <taxon>Gunneridae</taxon>
        <taxon>Pentapetalae</taxon>
        <taxon>rosids</taxon>
        <taxon>fabids</taxon>
        <taxon>Rosales</taxon>
        <taxon>Moraceae</taxon>
        <taxon>Ficeae</taxon>
        <taxon>Ficus</taxon>
    </lineage>
</organism>
<accession>A0AA87ZBY4</accession>
<dbReference type="InterPro" id="IPR042120">
    <property type="entry name" value="MutL_C_dimsub"/>
</dbReference>
<dbReference type="GO" id="GO:0006298">
    <property type="term" value="P:mismatch repair"/>
    <property type="evidence" value="ECO:0007669"/>
    <property type="project" value="InterPro"/>
</dbReference>
<dbReference type="GO" id="GO:0032300">
    <property type="term" value="C:mismatch repair complex"/>
    <property type="evidence" value="ECO:0007669"/>
    <property type="project" value="InterPro"/>
</dbReference>
<dbReference type="GO" id="GO:0140664">
    <property type="term" value="F:ATP-dependent DNA damage sensor activity"/>
    <property type="evidence" value="ECO:0007669"/>
    <property type="project" value="InterPro"/>
</dbReference>
<evidence type="ECO:0000256" key="3">
    <source>
        <dbReference type="SAM" id="MobiDB-lite"/>
    </source>
</evidence>
<dbReference type="PANTHER" id="PTHR10073:SF47">
    <property type="entry name" value="DNA MISMATCH REPAIR PROTEIN MLH3"/>
    <property type="match status" value="1"/>
</dbReference>
<feature type="region of interest" description="Disordered" evidence="3">
    <location>
        <begin position="763"/>
        <end position="790"/>
    </location>
</feature>
<dbReference type="Gene3D" id="3.30.565.10">
    <property type="entry name" value="Histidine kinase-like ATPase, C-terminal domain"/>
    <property type="match status" value="2"/>
</dbReference>
<dbReference type="InterPro" id="IPR013507">
    <property type="entry name" value="DNA_mismatch_S5_2-like"/>
</dbReference>
<dbReference type="PANTHER" id="PTHR10073">
    <property type="entry name" value="DNA MISMATCH REPAIR PROTEIN MLH, PMS, MUTL"/>
    <property type="match status" value="1"/>
</dbReference>